<gene>
    <name evidence="1" type="primary">xynZ_3</name>
    <name evidence="1" type="ORF">GALL_270690</name>
</gene>
<reference evidence="1" key="1">
    <citation type="submission" date="2016-10" db="EMBL/GenBank/DDBJ databases">
        <title>Sequence of Gallionella enrichment culture.</title>
        <authorList>
            <person name="Poehlein A."/>
            <person name="Muehling M."/>
            <person name="Daniel R."/>
        </authorList>
    </citation>
    <scope>NUCLEOTIDE SEQUENCE</scope>
</reference>
<keyword evidence="1" id="KW-0326">Glycosidase</keyword>
<dbReference type="InterPro" id="IPR029058">
    <property type="entry name" value="AB_hydrolase_fold"/>
</dbReference>
<dbReference type="Gene3D" id="3.40.50.1820">
    <property type="entry name" value="alpha/beta hydrolase"/>
    <property type="match status" value="1"/>
</dbReference>
<proteinExistence type="predicted"/>
<comment type="caution">
    <text evidence="1">The sequence shown here is derived from an EMBL/GenBank/DDBJ whole genome shotgun (WGS) entry which is preliminary data.</text>
</comment>
<protein>
    <submittedName>
        <fullName evidence="1">Endo-1,4-beta-xylanase Z</fullName>
        <ecNumber evidence="1">3.2.1.8</ecNumber>
    </submittedName>
</protein>
<dbReference type="InterPro" id="IPR050583">
    <property type="entry name" value="Mycobacterial_A85_antigen"/>
</dbReference>
<dbReference type="PANTHER" id="PTHR48098">
    <property type="entry name" value="ENTEROCHELIN ESTERASE-RELATED"/>
    <property type="match status" value="1"/>
</dbReference>
<dbReference type="InterPro" id="IPR000801">
    <property type="entry name" value="Esterase-like"/>
</dbReference>
<dbReference type="GO" id="GO:0045493">
    <property type="term" value="P:xylan catabolic process"/>
    <property type="evidence" value="ECO:0007669"/>
    <property type="project" value="UniProtKB-KW"/>
</dbReference>
<dbReference type="EMBL" id="MLJW01000272">
    <property type="protein sequence ID" value="OIQ91045.1"/>
    <property type="molecule type" value="Genomic_DNA"/>
</dbReference>
<organism evidence="1">
    <name type="scientific">mine drainage metagenome</name>
    <dbReference type="NCBI Taxonomy" id="410659"/>
    <lineage>
        <taxon>unclassified sequences</taxon>
        <taxon>metagenomes</taxon>
        <taxon>ecological metagenomes</taxon>
    </lineage>
</organism>
<keyword evidence="1" id="KW-0624">Polysaccharide degradation</keyword>
<dbReference type="GO" id="GO:0031176">
    <property type="term" value="F:endo-1,4-beta-xylanase activity"/>
    <property type="evidence" value="ECO:0007669"/>
    <property type="project" value="UniProtKB-EC"/>
</dbReference>
<dbReference type="EC" id="3.2.1.8" evidence="1"/>
<accession>A0A1J5RSK8</accession>
<name>A0A1J5RSK8_9ZZZZ</name>
<sequence length="305" mass="33571">MNLTRSLALLPLLVASALAAQSQVSPQNVSPARARAEFAQPIVLAPDDVSVFREAPAGFNAREKGIPHGRIETLSYASKVTGTTRQAKVYLPPGYTPSRKYPVLYLLHGIGGDDTEWIRFVSPQNIFDNLLAKDRMVPMIVVFPNGRALPDDRAIGNPFTPRNVAGFARFQPDLLHYLIPAVQAKYSTYTDRLHRALAGLSMGGGQTLDIGLSHLGTFAWLGAFSSAPNTEPPAKLLPDPAAARRELKLLYLSSGNRDGLIRISQGVHRYLKAHQVPHIWNIDASGHDAHTWGDNLYHFVQRIFR</sequence>
<keyword evidence="1" id="KW-0378">Hydrolase</keyword>
<dbReference type="GO" id="GO:0016747">
    <property type="term" value="F:acyltransferase activity, transferring groups other than amino-acyl groups"/>
    <property type="evidence" value="ECO:0007669"/>
    <property type="project" value="TreeGrafter"/>
</dbReference>
<dbReference type="SUPFAM" id="SSF53474">
    <property type="entry name" value="alpha/beta-Hydrolases"/>
    <property type="match status" value="1"/>
</dbReference>
<keyword evidence="1" id="KW-0858">Xylan degradation</keyword>
<dbReference type="PANTHER" id="PTHR48098:SF1">
    <property type="entry name" value="DIACYLGLYCEROL ACYLTRANSFERASE_MYCOLYLTRANSFERASE AG85A"/>
    <property type="match status" value="1"/>
</dbReference>
<keyword evidence="1" id="KW-0119">Carbohydrate metabolism</keyword>
<evidence type="ECO:0000313" key="1">
    <source>
        <dbReference type="EMBL" id="OIQ91045.1"/>
    </source>
</evidence>
<dbReference type="AlphaFoldDB" id="A0A1J5RSK8"/>
<dbReference type="Pfam" id="PF00756">
    <property type="entry name" value="Esterase"/>
    <property type="match status" value="1"/>
</dbReference>